<evidence type="ECO:0000313" key="10">
    <source>
        <dbReference type="EMBL" id="TMQ56227.1"/>
    </source>
</evidence>
<comment type="caution">
    <text evidence="10">The sequence shown here is derived from an EMBL/GenBank/DDBJ whole genome shotgun (WGS) entry which is preliminary data.</text>
</comment>
<dbReference type="GO" id="GO:0016020">
    <property type="term" value="C:membrane"/>
    <property type="evidence" value="ECO:0007669"/>
    <property type="project" value="UniProtKB-SubCell"/>
</dbReference>
<evidence type="ECO:0000256" key="6">
    <source>
        <dbReference type="ARBA" id="ARBA00023136"/>
    </source>
</evidence>
<keyword evidence="6 8" id="KW-0472">Membrane</keyword>
<sequence length="497" mass="55332">MACCRRRSRRDGLYQEGALVREPICGNLLPSMFARNRQLFATGVFLLDGVLIFASWVAAYWLRFYALGIPSPLGVPSIQLYLWFGAVLTPVSLLILRSLHIYRSTRTARLSQELFSLTQGIVAVTALAGLGSYLSRGELSRSVLFLFAGTGSVALCGTHAVGRTILRAMRRNRRNLRHVLIVGTGDLAADLERKMASEPDYGFAVEGMIAVDAAEIGQTIGSSRVIGTVTELPELVERTGAELVYLALNRSEYEAELEALERLNDSTAAVRLVPDLARTFTLSASVEDFEGTPIILVTESPGQGWNAVLKRAFDFTFSLIGLILLSPLLLLLALIVKADSPGPAVYAQERVGLNGRRFRMYKFRTMRADAEGKGAAGWTRPGDPRRTRVGSMLRRLSFDELPQLWNVLVGQMSLVGPRPERPVFVQEFRASIPRYMLRHHVKAGITGWAQVNGLRGDTPLDRRIEYDLYYIQHWSMGFDVKILFLTLLRVFRDQSAH</sequence>
<dbReference type="Pfam" id="PF02397">
    <property type="entry name" value="Bac_transf"/>
    <property type="match status" value="1"/>
</dbReference>
<dbReference type="NCBIfam" id="TIGR03023">
    <property type="entry name" value="WcaJ_sugtrans"/>
    <property type="match status" value="1"/>
</dbReference>
<dbReference type="GO" id="GO:0089702">
    <property type="term" value="F:undecaprenyl-phosphate glucose phosphotransferase activity"/>
    <property type="evidence" value="ECO:0007669"/>
    <property type="project" value="UniProtKB-EC"/>
</dbReference>
<evidence type="ECO:0000256" key="2">
    <source>
        <dbReference type="ARBA" id="ARBA00006464"/>
    </source>
</evidence>
<evidence type="ECO:0000256" key="4">
    <source>
        <dbReference type="ARBA" id="ARBA00022692"/>
    </source>
</evidence>
<evidence type="ECO:0000313" key="11">
    <source>
        <dbReference type="Proteomes" id="UP000319829"/>
    </source>
</evidence>
<keyword evidence="4 8" id="KW-0812">Transmembrane</keyword>
<name>A0A538SXV9_UNCEI</name>
<organism evidence="10 11">
    <name type="scientific">Eiseniibacteriota bacterium</name>
    <dbReference type="NCBI Taxonomy" id="2212470"/>
    <lineage>
        <taxon>Bacteria</taxon>
        <taxon>Candidatus Eiseniibacteriota</taxon>
    </lineage>
</organism>
<dbReference type="PANTHER" id="PTHR30576:SF0">
    <property type="entry name" value="UNDECAPRENYL-PHOSPHATE N-ACETYLGALACTOSAMINYL 1-PHOSPHATE TRANSFERASE-RELATED"/>
    <property type="match status" value="1"/>
</dbReference>
<feature type="transmembrane region" description="Helical" evidence="8">
    <location>
        <begin position="315"/>
        <end position="336"/>
    </location>
</feature>
<dbReference type="InterPro" id="IPR003362">
    <property type="entry name" value="Bact_transf"/>
</dbReference>
<dbReference type="InterPro" id="IPR017473">
    <property type="entry name" value="Undecaprenyl-P_gluc_Ptfrase"/>
</dbReference>
<dbReference type="InterPro" id="IPR036291">
    <property type="entry name" value="NAD(P)-bd_dom_sf"/>
</dbReference>
<dbReference type="NCBIfam" id="TIGR03025">
    <property type="entry name" value="EPS_sugtrans"/>
    <property type="match status" value="1"/>
</dbReference>
<keyword evidence="5 8" id="KW-1133">Transmembrane helix</keyword>
<evidence type="ECO:0000259" key="9">
    <source>
        <dbReference type="Pfam" id="PF02397"/>
    </source>
</evidence>
<evidence type="ECO:0000256" key="5">
    <source>
        <dbReference type="ARBA" id="ARBA00022989"/>
    </source>
</evidence>
<dbReference type="AlphaFoldDB" id="A0A538SXV9"/>
<dbReference type="SUPFAM" id="SSF51735">
    <property type="entry name" value="NAD(P)-binding Rossmann-fold domains"/>
    <property type="match status" value="1"/>
</dbReference>
<keyword evidence="7" id="KW-0175">Coiled coil</keyword>
<feature type="coiled-coil region" evidence="7">
    <location>
        <begin position="243"/>
        <end position="270"/>
    </location>
</feature>
<dbReference type="Gene3D" id="3.40.50.720">
    <property type="entry name" value="NAD(P)-binding Rossmann-like Domain"/>
    <property type="match status" value="1"/>
</dbReference>
<feature type="transmembrane region" description="Helical" evidence="8">
    <location>
        <begin position="114"/>
        <end position="133"/>
    </location>
</feature>
<dbReference type="PANTHER" id="PTHR30576">
    <property type="entry name" value="COLANIC BIOSYNTHESIS UDP-GLUCOSE LIPID CARRIER TRANSFERASE"/>
    <property type="match status" value="1"/>
</dbReference>
<comment type="similarity">
    <text evidence="2">Belongs to the bacterial sugar transferase family.</text>
</comment>
<feature type="domain" description="Bacterial sugar transferase" evidence="9">
    <location>
        <begin position="310"/>
        <end position="491"/>
    </location>
</feature>
<proteinExistence type="inferred from homology"/>
<dbReference type="InterPro" id="IPR017475">
    <property type="entry name" value="EPS_sugar_tfrase"/>
</dbReference>
<protein>
    <submittedName>
        <fullName evidence="10">Undecaprenyl-phosphate glucose phosphotransferase</fullName>
        <ecNumber evidence="10">2.7.8.31</ecNumber>
    </submittedName>
</protein>
<dbReference type="Pfam" id="PF13727">
    <property type="entry name" value="CoA_binding_3"/>
    <property type="match status" value="1"/>
</dbReference>
<dbReference type="EMBL" id="VBOU01000003">
    <property type="protein sequence ID" value="TMQ56227.1"/>
    <property type="molecule type" value="Genomic_DNA"/>
</dbReference>
<evidence type="ECO:0000256" key="1">
    <source>
        <dbReference type="ARBA" id="ARBA00004141"/>
    </source>
</evidence>
<evidence type="ECO:0000256" key="8">
    <source>
        <dbReference type="SAM" id="Phobius"/>
    </source>
</evidence>
<evidence type="ECO:0000256" key="7">
    <source>
        <dbReference type="SAM" id="Coils"/>
    </source>
</evidence>
<feature type="transmembrane region" description="Helical" evidence="8">
    <location>
        <begin position="39"/>
        <end position="61"/>
    </location>
</feature>
<evidence type="ECO:0000256" key="3">
    <source>
        <dbReference type="ARBA" id="ARBA00022679"/>
    </source>
</evidence>
<accession>A0A538SXV9</accession>
<dbReference type="Proteomes" id="UP000319829">
    <property type="component" value="Unassembled WGS sequence"/>
</dbReference>
<comment type="subcellular location">
    <subcellularLocation>
        <location evidence="1">Membrane</location>
        <topology evidence="1">Multi-pass membrane protein</topology>
    </subcellularLocation>
</comment>
<feature type="transmembrane region" description="Helical" evidence="8">
    <location>
        <begin position="145"/>
        <end position="166"/>
    </location>
</feature>
<reference evidence="10 11" key="1">
    <citation type="journal article" date="2019" name="Nat. Microbiol.">
        <title>Mediterranean grassland soil C-N compound turnover is dependent on rainfall and depth, and is mediated by genomically divergent microorganisms.</title>
        <authorList>
            <person name="Diamond S."/>
            <person name="Andeer P.F."/>
            <person name="Li Z."/>
            <person name="Crits-Christoph A."/>
            <person name="Burstein D."/>
            <person name="Anantharaman K."/>
            <person name="Lane K.R."/>
            <person name="Thomas B.C."/>
            <person name="Pan C."/>
            <person name="Northen T.R."/>
            <person name="Banfield J.F."/>
        </authorList>
    </citation>
    <scope>NUCLEOTIDE SEQUENCE [LARGE SCALE GENOMIC DNA]</scope>
    <source>
        <strain evidence="10">WS_4</strain>
    </source>
</reference>
<keyword evidence="3 10" id="KW-0808">Transferase</keyword>
<dbReference type="EC" id="2.7.8.31" evidence="10"/>
<feature type="transmembrane region" description="Helical" evidence="8">
    <location>
        <begin position="81"/>
        <end position="102"/>
    </location>
</feature>
<gene>
    <name evidence="10" type="ORF">E6K74_00695</name>
</gene>